<dbReference type="Proteomes" id="UP000310168">
    <property type="component" value="Unassembled WGS sequence"/>
</dbReference>
<protein>
    <submittedName>
        <fullName evidence="4">DctP family TRAP transporter solute-binding subunit</fullName>
    </submittedName>
</protein>
<keyword evidence="5" id="KW-1185">Reference proteome</keyword>
<name>A0ABY2TRK2_9SPIR</name>
<proteinExistence type="inferred from homology"/>
<dbReference type="Pfam" id="PF03480">
    <property type="entry name" value="DctP"/>
    <property type="match status" value="1"/>
</dbReference>
<dbReference type="SUPFAM" id="SSF53850">
    <property type="entry name" value="Periplasmic binding protein-like II"/>
    <property type="match status" value="1"/>
</dbReference>
<comment type="similarity">
    <text evidence="1">Belongs to the bacterial solute-binding protein 7 family.</text>
</comment>
<dbReference type="EMBL" id="SJDU01000108">
    <property type="protein sequence ID" value="TKZ35394.1"/>
    <property type="molecule type" value="Genomic_DNA"/>
</dbReference>
<reference evidence="4 5" key="1">
    <citation type="journal article" date="2019" name="Anaerobe">
        <title>Brachyspira catarrhinii sp. nov., an anaerobic intestinal spirochaete isolated from vervet monkeys may have been misidentified as Brachyspira aalborgi in previous studies.</title>
        <authorList>
            <person name="Phillips N.D."/>
            <person name="La T."/>
            <person name="Hampson D.J."/>
        </authorList>
    </citation>
    <scope>NUCLEOTIDE SEQUENCE [LARGE SCALE GENOMIC DNA]</scope>
    <source>
        <strain evidence="4 5">Z12</strain>
    </source>
</reference>
<organism evidence="4 5">
    <name type="scientific">Brachyspira catarrhinii</name>
    <dbReference type="NCBI Taxonomy" id="2528966"/>
    <lineage>
        <taxon>Bacteria</taxon>
        <taxon>Pseudomonadati</taxon>
        <taxon>Spirochaetota</taxon>
        <taxon>Spirochaetia</taxon>
        <taxon>Brachyspirales</taxon>
        <taxon>Brachyspiraceae</taxon>
        <taxon>Brachyspira</taxon>
    </lineage>
</organism>
<dbReference type="RefSeq" id="WP_137998136.1">
    <property type="nucleotide sequence ID" value="NZ_SJDU01000108.1"/>
</dbReference>
<comment type="caution">
    <text evidence="4">The sequence shown here is derived from an EMBL/GenBank/DDBJ whole genome shotgun (WGS) entry which is preliminary data.</text>
</comment>
<dbReference type="NCBIfam" id="TIGR00787">
    <property type="entry name" value="dctP"/>
    <property type="match status" value="1"/>
</dbReference>
<accession>A0ABY2TRK2</accession>
<dbReference type="Gene3D" id="3.40.190.170">
    <property type="entry name" value="Bacterial extracellular solute-binding protein, family 7"/>
    <property type="match status" value="1"/>
</dbReference>
<evidence type="ECO:0000313" key="4">
    <source>
        <dbReference type="EMBL" id="TKZ35394.1"/>
    </source>
</evidence>
<evidence type="ECO:0000256" key="1">
    <source>
        <dbReference type="ARBA" id="ARBA00009023"/>
    </source>
</evidence>
<dbReference type="InterPro" id="IPR004682">
    <property type="entry name" value="TRAP_DctP"/>
</dbReference>
<dbReference type="PANTHER" id="PTHR33376:SF7">
    <property type="entry name" value="C4-DICARBOXYLATE-BINDING PROTEIN DCTB"/>
    <property type="match status" value="1"/>
</dbReference>
<sequence length="338" mass="38151">MFKKVFSSLILSLVVVILILSCSQGGSKKLTINFSHTMAPNSLSDIAANKFKELVESGSDNTIRVNVVPNCGLSGGDLTKAIEMVSTGDIDIHASSPNNLANFDNRYYVFWMPFMFTTEESIYRICSNEKIKNEVGSWSSNMGIKLLGFHNAGARQISNSKKIIKTPEDLKGMNIRVPGATIFIDLYRDYFLANPTAMDFSEVYTALQQKTIDGQENPISVFDSSKFNEVQKYITLWNYVRDITGWFISDKTLNKLNEEQKILLEKCANESLNFANEYIKQSEVDIIEKIEKQNVVVTRLTSQEEKAFQDVSEPIYTKYQNIIGEDVINLFRSVANGE</sequence>
<dbReference type="PANTHER" id="PTHR33376">
    <property type="match status" value="1"/>
</dbReference>
<keyword evidence="2" id="KW-0813">Transport</keyword>
<dbReference type="InterPro" id="IPR038404">
    <property type="entry name" value="TRAP_DctP_sf"/>
</dbReference>
<evidence type="ECO:0000313" key="5">
    <source>
        <dbReference type="Proteomes" id="UP000310168"/>
    </source>
</evidence>
<gene>
    <name evidence="4" type="ORF">EZH24_05490</name>
</gene>
<keyword evidence="3" id="KW-0732">Signal</keyword>
<dbReference type="InterPro" id="IPR018389">
    <property type="entry name" value="DctP_fam"/>
</dbReference>
<dbReference type="NCBIfam" id="NF037995">
    <property type="entry name" value="TRAP_S1"/>
    <property type="match status" value="1"/>
</dbReference>
<evidence type="ECO:0000256" key="3">
    <source>
        <dbReference type="ARBA" id="ARBA00022729"/>
    </source>
</evidence>
<evidence type="ECO:0000256" key="2">
    <source>
        <dbReference type="ARBA" id="ARBA00022448"/>
    </source>
</evidence>
<dbReference type="PIRSF" id="PIRSF006470">
    <property type="entry name" value="DctB"/>
    <property type="match status" value="1"/>
</dbReference>
<dbReference type="PROSITE" id="PS51257">
    <property type="entry name" value="PROKAR_LIPOPROTEIN"/>
    <property type="match status" value="1"/>
</dbReference>